<accession>A0A6M1LHR8</accession>
<evidence type="ECO:0000256" key="1">
    <source>
        <dbReference type="ARBA" id="ARBA00022714"/>
    </source>
</evidence>
<dbReference type="PANTHER" id="PTHR21266:SF59">
    <property type="entry name" value="BLR4922 PROTEIN"/>
    <property type="match status" value="1"/>
</dbReference>
<feature type="compositionally biased region" description="Low complexity" evidence="6">
    <location>
        <begin position="429"/>
        <end position="440"/>
    </location>
</feature>
<evidence type="ECO:0000313" key="8">
    <source>
        <dbReference type="EMBL" id="NGM19895.1"/>
    </source>
</evidence>
<keyword evidence="5" id="KW-0411">Iron-sulfur</keyword>
<dbReference type="CDD" id="cd08878">
    <property type="entry name" value="RHO_alpha_C_DMO-like"/>
    <property type="match status" value="1"/>
</dbReference>
<feature type="region of interest" description="Disordered" evidence="6">
    <location>
        <begin position="421"/>
        <end position="440"/>
    </location>
</feature>
<gene>
    <name evidence="8" type="ORF">G3576_07695</name>
</gene>
<keyword evidence="4" id="KW-0408">Iron</keyword>
<keyword evidence="9" id="KW-1185">Reference proteome</keyword>
<reference evidence="8 9" key="1">
    <citation type="submission" date="2020-02" db="EMBL/GenBank/DDBJ databases">
        <authorList>
            <person name="Kim H.M."/>
            <person name="Jeon C.O."/>
        </authorList>
    </citation>
    <scope>NUCLEOTIDE SEQUENCE [LARGE SCALE GENOMIC DNA]</scope>
    <source>
        <strain evidence="8 9">PeD5</strain>
    </source>
</reference>
<evidence type="ECO:0000256" key="2">
    <source>
        <dbReference type="ARBA" id="ARBA00022723"/>
    </source>
</evidence>
<dbReference type="GO" id="GO:0051537">
    <property type="term" value="F:2 iron, 2 sulfur cluster binding"/>
    <property type="evidence" value="ECO:0007669"/>
    <property type="project" value="UniProtKB-KW"/>
</dbReference>
<comment type="caution">
    <text evidence="8">The sequence shown here is derived from an EMBL/GenBank/DDBJ whole genome shotgun (WGS) entry which is preliminary data.</text>
</comment>
<protein>
    <submittedName>
        <fullName evidence="8">Aromatic ring-hydroxylating dioxygenase subunit alpha</fullName>
    </submittedName>
</protein>
<reference evidence="8 9" key="2">
    <citation type="submission" date="2020-03" db="EMBL/GenBank/DDBJ databases">
        <title>Roseomonas stagni sp. nov., isolated from pond water in Japan.</title>
        <authorList>
            <person name="Furuhata K."/>
            <person name="Miyamoto H."/>
            <person name="Goto K."/>
        </authorList>
    </citation>
    <scope>NUCLEOTIDE SEQUENCE [LARGE SCALE GENOMIC DNA]</scope>
    <source>
        <strain evidence="8 9">PeD5</strain>
    </source>
</reference>
<feature type="domain" description="Rieske" evidence="7">
    <location>
        <begin position="27"/>
        <end position="133"/>
    </location>
</feature>
<dbReference type="GO" id="GO:0051213">
    <property type="term" value="F:dioxygenase activity"/>
    <property type="evidence" value="ECO:0007669"/>
    <property type="project" value="UniProtKB-KW"/>
</dbReference>
<proteinExistence type="predicted"/>
<organism evidence="8 9">
    <name type="scientific">Falsiroseomonas algicola</name>
    <dbReference type="NCBI Taxonomy" id="2716930"/>
    <lineage>
        <taxon>Bacteria</taxon>
        <taxon>Pseudomonadati</taxon>
        <taxon>Pseudomonadota</taxon>
        <taxon>Alphaproteobacteria</taxon>
        <taxon>Acetobacterales</taxon>
        <taxon>Roseomonadaceae</taxon>
        <taxon>Falsiroseomonas</taxon>
    </lineage>
</organism>
<evidence type="ECO:0000256" key="4">
    <source>
        <dbReference type="ARBA" id="ARBA00023004"/>
    </source>
</evidence>
<evidence type="ECO:0000313" key="9">
    <source>
        <dbReference type="Proteomes" id="UP000475385"/>
    </source>
</evidence>
<dbReference type="GO" id="GO:0046872">
    <property type="term" value="F:metal ion binding"/>
    <property type="evidence" value="ECO:0007669"/>
    <property type="project" value="UniProtKB-KW"/>
</dbReference>
<dbReference type="Pfam" id="PF19301">
    <property type="entry name" value="LigXa_C"/>
    <property type="match status" value="1"/>
</dbReference>
<dbReference type="Gene3D" id="2.102.10.10">
    <property type="entry name" value="Rieske [2Fe-2S] iron-sulphur domain"/>
    <property type="match status" value="1"/>
</dbReference>
<evidence type="ECO:0000256" key="3">
    <source>
        <dbReference type="ARBA" id="ARBA00023002"/>
    </source>
</evidence>
<keyword evidence="1" id="KW-0001">2Fe-2S</keyword>
<dbReference type="InterPro" id="IPR036922">
    <property type="entry name" value="Rieske_2Fe-2S_sf"/>
</dbReference>
<evidence type="ECO:0000259" key="7">
    <source>
        <dbReference type="PROSITE" id="PS51296"/>
    </source>
</evidence>
<evidence type="ECO:0000256" key="5">
    <source>
        <dbReference type="ARBA" id="ARBA00023014"/>
    </source>
</evidence>
<dbReference type="SUPFAM" id="SSF55961">
    <property type="entry name" value="Bet v1-like"/>
    <property type="match status" value="1"/>
</dbReference>
<keyword evidence="3" id="KW-0560">Oxidoreductase</keyword>
<dbReference type="SUPFAM" id="SSF50022">
    <property type="entry name" value="ISP domain"/>
    <property type="match status" value="1"/>
</dbReference>
<dbReference type="PANTHER" id="PTHR21266">
    <property type="entry name" value="IRON-SULFUR DOMAIN CONTAINING PROTEIN"/>
    <property type="match status" value="1"/>
</dbReference>
<dbReference type="InterPro" id="IPR017941">
    <property type="entry name" value="Rieske_2Fe-2S"/>
</dbReference>
<evidence type="ECO:0000256" key="6">
    <source>
        <dbReference type="SAM" id="MobiDB-lite"/>
    </source>
</evidence>
<keyword evidence="8" id="KW-0223">Dioxygenase</keyword>
<dbReference type="EMBL" id="JAAIKB010000002">
    <property type="protein sequence ID" value="NGM19895.1"/>
    <property type="molecule type" value="Genomic_DNA"/>
</dbReference>
<keyword evidence="2" id="KW-0479">Metal-binding</keyword>
<dbReference type="RefSeq" id="WP_164693763.1">
    <property type="nucleotide sequence ID" value="NZ_JAAIKB010000002.1"/>
</dbReference>
<dbReference type="InterPro" id="IPR050584">
    <property type="entry name" value="Cholesterol_7-desaturase"/>
</dbReference>
<dbReference type="AlphaFoldDB" id="A0A6M1LHR8"/>
<name>A0A6M1LHR8_9PROT</name>
<dbReference type="Gene3D" id="3.90.380.10">
    <property type="entry name" value="Naphthalene 1,2-dioxygenase Alpha Subunit, Chain A, domain 1"/>
    <property type="match status" value="1"/>
</dbReference>
<dbReference type="CDD" id="cd03479">
    <property type="entry name" value="Rieske_RO_Alpha_PhDO_like"/>
    <property type="match status" value="1"/>
</dbReference>
<dbReference type="Proteomes" id="UP000475385">
    <property type="component" value="Unassembled WGS sequence"/>
</dbReference>
<sequence>MISAEQNERLTRVGPGTPGGRVLRHYWQPIALVDELEGKRPVRPVRALGQDFVLFRDEQGRIGLLDRDCPHRNADLAFGRLEDGGLRCPFHGWLFDVTGKCLETPAEPEGSTLCTRIKQRSYPVEVRSGIIFAYLGEGAAPPFPAFDCFAAPDTHTFAFKGLIECNWLQALEVGIDPAHASFLHRFFDDGDEKEAYGKQFRATSDGSDLPMTYVLREFPRPRIEVDNTPYGLRVTALRSINDATTHVRVTNLFFPQAFVIPMSAEMTITQWHMPVDDTRCYWIAIFTSFAGPVDRARMRAQRLENYSLPDYLPKKGRQNDYGFDPDEQESKTYTGMGEDINVHDQWAVESQGAIQDRTRETLASSDKAIAANRRLLMRAMAAVEEGKRPALLQEDTTAGLTGPGTIDTMAPAATWESHWRQAVERRRGAAPWAPPALAAE</sequence>
<dbReference type="PROSITE" id="PS51296">
    <property type="entry name" value="RIESKE"/>
    <property type="match status" value="1"/>
</dbReference>
<dbReference type="InterPro" id="IPR045623">
    <property type="entry name" value="LigXa_C"/>
</dbReference>
<dbReference type="Pfam" id="PF00355">
    <property type="entry name" value="Rieske"/>
    <property type="match status" value="1"/>
</dbReference>